<evidence type="ECO:0000313" key="3">
    <source>
        <dbReference type="Proteomes" id="UP000187203"/>
    </source>
</evidence>
<dbReference type="AlphaFoldDB" id="A0A1R3JJI5"/>
<dbReference type="EMBL" id="AWUE01015916">
    <property type="protein sequence ID" value="OMO95009.1"/>
    <property type="molecule type" value="Genomic_DNA"/>
</dbReference>
<dbReference type="Proteomes" id="UP000187203">
    <property type="component" value="Unassembled WGS sequence"/>
</dbReference>
<keyword evidence="3" id="KW-1185">Reference proteome</keyword>
<feature type="region of interest" description="Disordered" evidence="1">
    <location>
        <begin position="85"/>
        <end position="110"/>
    </location>
</feature>
<feature type="compositionally biased region" description="Acidic residues" evidence="1">
    <location>
        <begin position="99"/>
        <end position="110"/>
    </location>
</feature>
<evidence type="ECO:0000256" key="1">
    <source>
        <dbReference type="SAM" id="MobiDB-lite"/>
    </source>
</evidence>
<dbReference type="PANTHER" id="PTHR48235">
    <property type="entry name" value="OS01G0916700 PROTEIN"/>
    <property type="match status" value="1"/>
</dbReference>
<protein>
    <submittedName>
        <fullName evidence="2">Uncharacterized protein</fullName>
    </submittedName>
</protein>
<reference evidence="3" key="1">
    <citation type="submission" date="2013-09" db="EMBL/GenBank/DDBJ databases">
        <title>Corchorus olitorius genome sequencing.</title>
        <authorList>
            <person name="Alam M."/>
            <person name="Haque M.S."/>
            <person name="Islam M.S."/>
            <person name="Emdad E.M."/>
            <person name="Islam M.M."/>
            <person name="Ahmed B."/>
            <person name="Halim A."/>
            <person name="Hossen Q.M.M."/>
            <person name="Hossain M.Z."/>
            <person name="Ahmed R."/>
            <person name="Khan M.M."/>
            <person name="Islam R."/>
            <person name="Rashid M.M."/>
            <person name="Khan S.A."/>
            <person name="Rahman M.S."/>
            <person name="Alam M."/>
            <person name="Yahiya A.S."/>
            <person name="Khan M.S."/>
            <person name="Azam M.S."/>
            <person name="Haque T."/>
            <person name="Lashkar M.Z.H."/>
            <person name="Akhand A.I."/>
            <person name="Morshed G."/>
            <person name="Roy S."/>
            <person name="Uddin K.S."/>
            <person name="Rabeya T."/>
            <person name="Hossain A.S."/>
            <person name="Chowdhury A."/>
            <person name="Snigdha A.R."/>
            <person name="Mortoza M.S."/>
            <person name="Matin S.A."/>
            <person name="Hoque S.M.E."/>
            <person name="Islam M.K."/>
            <person name="Roy D.K."/>
            <person name="Haider R."/>
            <person name="Moosa M.M."/>
            <person name="Elias S.M."/>
            <person name="Hasan A.M."/>
            <person name="Jahan S."/>
            <person name="Shafiuddin M."/>
            <person name="Mahmood N."/>
            <person name="Shommy N.S."/>
        </authorList>
    </citation>
    <scope>NUCLEOTIDE SEQUENCE [LARGE SCALE GENOMIC DNA]</scope>
    <source>
        <strain evidence="3">cv. O-4</strain>
    </source>
</reference>
<organism evidence="2 3">
    <name type="scientific">Corchorus olitorius</name>
    <dbReference type="NCBI Taxonomy" id="93759"/>
    <lineage>
        <taxon>Eukaryota</taxon>
        <taxon>Viridiplantae</taxon>
        <taxon>Streptophyta</taxon>
        <taxon>Embryophyta</taxon>
        <taxon>Tracheophyta</taxon>
        <taxon>Spermatophyta</taxon>
        <taxon>Magnoliopsida</taxon>
        <taxon>eudicotyledons</taxon>
        <taxon>Gunneridae</taxon>
        <taxon>Pentapetalae</taxon>
        <taxon>rosids</taxon>
        <taxon>malvids</taxon>
        <taxon>Malvales</taxon>
        <taxon>Malvaceae</taxon>
        <taxon>Grewioideae</taxon>
        <taxon>Apeibeae</taxon>
        <taxon>Corchorus</taxon>
    </lineage>
</organism>
<dbReference type="OrthoDB" id="1002653at2759"/>
<proteinExistence type="predicted"/>
<sequence>MKPSYGQEWGSPYPIHQQQQHHHHHTIVRPLHHHHHCHRHHNHHIIILCPLHHHHHLITCHSHVNPTLTPLPPPNHFNSLSTAVQNEAHHSATLASQEQEYEEVGEGEEEEPVFVLSDEWREFFAKSEAKRKLEKQQANKKRKN</sequence>
<gene>
    <name evidence="2" type="ORF">COLO4_16103</name>
</gene>
<accession>A0A1R3JJI5</accession>
<name>A0A1R3JJI5_9ROSI</name>
<feature type="region of interest" description="Disordered" evidence="1">
    <location>
        <begin position="1"/>
        <end position="24"/>
    </location>
</feature>
<dbReference type="PANTHER" id="PTHR48235:SF1">
    <property type="entry name" value="OS01G0916700 PROTEIN"/>
    <property type="match status" value="1"/>
</dbReference>
<evidence type="ECO:0000313" key="2">
    <source>
        <dbReference type="EMBL" id="OMO95009.1"/>
    </source>
</evidence>
<dbReference type="STRING" id="93759.A0A1R3JJI5"/>
<comment type="caution">
    <text evidence="2">The sequence shown here is derived from an EMBL/GenBank/DDBJ whole genome shotgun (WGS) entry which is preliminary data.</text>
</comment>